<comment type="caution">
    <text evidence="1">The sequence shown here is derived from an EMBL/GenBank/DDBJ whole genome shotgun (WGS) entry which is preliminary data.</text>
</comment>
<dbReference type="AlphaFoldDB" id="A0ABD0TWH4"/>
<name>A0ABD0TWH4_DENTH</name>
<accession>A0ABD0TWH4</accession>
<keyword evidence="2" id="KW-1185">Reference proteome</keyword>
<evidence type="ECO:0000313" key="1">
    <source>
        <dbReference type="EMBL" id="KAL0903993.1"/>
    </source>
</evidence>
<dbReference type="EMBL" id="JANQDX010000019">
    <property type="protein sequence ID" value="KAL0903993.1"/>
    <property type="molecule type" value="Genomic_DNA"/>
</dbReference>
<proteinExistence type="predicted"/>
<evidence type="ECO:0000313" key="2">
    <source>
        <dbReference type="Proteomes" id="UP001552299"/>
    </source>
</evidence>
<organism evidence="1 2">
    <name type="scientific">Dendrobium thyrsiflorum</name>
    <name type="common">Pinecone-like raceme dendrobium</name>
    <name type="synonym">Orchid</name>
    <dbReference type="NCBI Taxonomy" id="117978"/>
    <lineage>
        <taxon>Eukaryota</taxon>
        <taxon>Viridiplantae</taxon>
        <taxon>Streptophyta</taxon>
        <taxon>Embryophyta</taxon>
        <taxon>Tracheophyta</taxon>
        <taxon>Spermatophyta</taxon>
        <taxon>Magnoliopsida</taxon>
        <taxon>Liliopsida</taxon>
        <taxon>Asparagales</taxon>
        <taxon>Orchidaceae</taxon>
        <taxon>Epidendroideae</taxon>
        <taxon>Malaxideae</taxon>
        <taxon>Dendrobiinae</taxon>
        <taxon>Dendrobium</taxon>
    </lineage>
</organism>
<reference evidence="1 2" key="1">
    <citation type="journal article" date="2024" name="Plant Biotechnol. J.">
        <title>Dendrobium thyrsiflorum genome and its molecular insights into genes involved in important horticultural traits.</title>
        <authorList>
            <person name="Chen B."/>
            <person name="Wang J.Y."/>
            <person name="Zheng P.J."/>
            <person name="Li K.L."/>
            <person name="Liang Y.M."/>
            <person name="Chen X.F."/>
            <person name="Zhang C."/>
            <person name="Zhao X."/>
            <person name="He X."/>
            <person name="Zhang G.Q."/>
            <person name="Liu Z.J."/>
            <person name="Xu Q."/>
        </authorList>
    </citation>
    <scope>NUCLEOTIDE SEQUENCE [LARGE SCALE GENOMIC DNA]</scope>
    <source>
        <strain evidence="1">GZMU011</strain>
    </source>
</reference>
<sequence length="94" mass="10049">MHSSLISSNNSVLKYLSPALAKTVTIIFPLRKKREGEPTFKEAAKHAPDEIPITNPSSCASLLAWVIASAVVTVMISSMCEVSRISGTNPGPRP</sequence>
<protein>
    <submittedName>
        <fullName evidence="1">Uncharacterized protein</fullName>
    </submittedName>
</protein>
<dbReference type="Proteomes" id="UP001552299">
    <property type="component" value="Unassembled WGS sequence"/>
</dbReference>
<gene>
    <name evidence="1" type="ORF">M5K25_026061</name>
</gene>